<keyword evidence="1" id="KW-1133">Transmembrane helix</keyword>
<feature type="transmembrane region" description="Helical" evidence="1">
    <location>
        <begin position="189"/>
        <end position="210"/>
    </location>
</feature>
<comment type="caution">
    <text evidence="2">The sequence shown here is derived from an EMBL/GenBank/DDBJ whole genome shotgun (WGS) entry which is preliminary data.</text>
</comment>
<dbReference type="AlphaFoldDB" id="A0AAW1RLG0"/>
<gene>
    <name evidence="2" type="ORF">WJX84_002070</name>
</gene>
<keyword evidence="1" id="KW-0472">Membrane</keyword>
<dbReference type="Proteomes" id="UP001485043">
    <property type="component" value="Unassembled WGS sequence"/>
</dbReference>
<evidence type="ECO:0000256" key="1">
    <source>
        <dbReference type="SAM" id="Phobius"/>
    </source>
</evidence>
<protein>
    <submittedName>
        <fullName evidence="2">Uncharacterized protein</fullName>
    </submittedName>
</protein>
<accession>A0AAW1RLG0</accession>
<dbReference type="EMBL" id="JALJOV010002132">
    <property type="protein sequence ID" value="KAK9834107.1"/>
    <property type="molecule type" value="Genomic_DNA"/>
</dbReference>
<evidence type="ECO:0000313" key="3">
    <source>
        <dbReference type="Proteomes" id="UP001485043"/>
    </source>
</evidence>
<keyword evidence="3" id="KW-1185">Reference proteome</keyword>
<name>A0AAW1RLG0_9CHLO</name>
<organism evidence="2 3">
    <name type="scientific">Apatococcus fuscideae</name>
    <dbReference type="NCBI Taxonomy" id="2026836"/>
    <lineage>
        <taxon>Eukaryota</taxon>
        <taxon>Viridiplantae</taxon>
        <taxon>Chlorophyta</taxon>
        <taxon>core chlorophytes</taxon>
        <taxon>Trebouxiophyceae</taxon>
        <taxon>Chlorellales</taxon>
        <taxon>Chlorellaceae</taxon>
        <taxon>Apatococcus</taxon>
    </lineage>
</organism>
<evidence type="ECO:0000313" key="2">
    <source>
        <dbReference type="EMBL" id="KAK9834107.1"/>
    </source>
</evidence>
<reference evidence="2 3" key="1">
    <citation type="journal article" date="2024" name="Nat. Commun.">
        <title>Phylogenomics reveals the evolutionary origins of lichenization in chlorophyte algae.</title>
        <authorList>
            <person name="Puginier C."/>
            <person name="Libourel C."/>
            <person name="Otte J."/>
            <person name="Skaloud P."/>
            <person name="Haon M."/>
            <person name="Grisel S."/>
            <person name="Petersen M."/>
            <person name="Berrin J.G."/>
            <person name="Delaux P.M."/>
            <person name="Dal Grande F."/>
            <person name="Keller J."/>
        </authorList>
    </citation>
    <scope>NUCLEOTIDE SEQUENCE [LARGE SCALE GENOMIC DNA]</scope>
    <source>
        <strain evidence="2 3">SAG 2523</strain>
    </source>
</reference>
<sequence length="233" mass="24973">MCSYRAAPTDPDDIRIEVISPYDRASPPLPGPCCKFGWRLNCKTRRFTATTLLLSVVATCLLAGDLVGEGTLAHSGRNLGSTTLWTSKVTKNLRSKPIPEISNMFLKEALKSQALHLEGNGDIHVNPRASKEQLEGLCRAYAEALTSSHASLFALGRAQASIVSVCAVTGFNVGHARGGSVPYHQPPDVIAAATSAMILGFGAVVLILMADVLRRPSSHDILTRVRPKQLLFA</sequence>
<keyword evidence="1" id="KW-0812">Transmembrane</keyword>
<proteinExistence type="predicted"/>